<evidence type="ECO:0000313" key="2">
    <source>
        <dbReference type="Proteomes" id="UP000652760"/>
    </source>
</evidence>
<evidence type="ECO:0000313" key="1">
    <source>
        <dbReference type="EMBL" id="MBK1839626.1"/>
    </source>
</evidence>
<dbReference type="Pfam" id="PF16157">
    <property type="entry name" value="DUF4865"/>
    <property type="match status" value="1"/>
</dbReference>
<dbReference type="RefSeq" id="WP_200195612.1">
    <property type="nucleotide sequence ID" value="NZ_JAENHM010000058.1"/>
</dbReference>
<dbReference type="EMBL" id="JAENHM010000058">
    <property type="protein sequence ID" value="MBK1839626.1"/>
    <property type="molecule type" value="Genomic_DNA"/>
</dbReference>
<proteinExistence type="predicted"/>
<keyword evidence="2" id="KW-1185">Reference proteome</keyword>
<dbReference type="InterPro" id="IPR032349">
    <property type="entry name" value="DUF4865"/>
</dbReference>
<sequence length="188" mass="20481">MIAMQYSFVLPADYDMTVIDRRIQEKGPLLDGFPRLRFKAYLAARKADAGFGGAENLYAPFYLWDEAGGVDGFLSSPGFSAVTRDFGWPSVQTWLVWHAELTADLKAATHATRKIQPIAAYSDLAAQRDGAIADAGAAVAAGALAAVAAFDPTRWSMVHFTLWPKLPTLSTEAMQIYTVGHVSLPKER</sequence>
<protein>
    <submittedName>
        <fullName evidence="1">DUF4865 family protein</fullName>
    </submittedName>
</protein>
<gene>
    <name evidence="1" type="ORF">JHL17_19640</name>
</gene>
<comment type="caution">
    <text evidence="1">The sequence shown here is derived from an EMBL/GenBank/DDBJ whole genome shotgun (WGS) entry which is preliminary data.</text>
</comment>
<reference evidence="2" key="1">
    <citation type="submission" date="2021-01" db="EMBL/GenBank/DDBJ databases">
        <title>Genome public.</title>
        <authorList>
            <person name="Liu C."/>
            <person name="Sun Q."/>
        </authorList>
    </citation>
    <scope>NUCLEOTIDE SEQUENCE [LARGE SCALE GENOMIC DNA]</scope>
    <source>
        <strain evidence="2">YIM B02556</strain>
    </source>
</reference>
<organism evidence="1 2">
    <name type="scientific">Azospirillum endophyticum</name>
    <dbReference type="NCBI Taxonomy" id="2800326"/>
    <lineage>
        <taxon>Bacteria</taxon>
        <taxon>Pseudomonadati</taxon>
        <taxon>Pseudomonadota</taxon>
        <taxon>Alphaproteobacteria</taxon>
        <taxon>Rhodospirillales</taxon>
        <taxon>Azospirillaceae</taxon>
        <taxon>Azospirillum</taxon>
    </lineage>
</organism>
<accession>A0ABS1F889</accession>
<dbReference type="Proteomes" id="UP000652760">
    <property type="component" value="Unassembled WGS sequence"/>
</dbReference>
<name>A0ABS1F889_9PROT</name>